<dbReference type="Proteomes" id="UP000186922">
    <property type="component" value="Unassembled WGS sequence"/>
</dbReference>
<dbReference type="AlphaFoldDB" id="A0A1D1UQN6"/>
<keyword evidence="1" id="KW-0732">Signal</keyword>
<evidence type="ECO:0000313" key="3">
    <source>
        <dbReference type="EMBL" id="GAU88693.1"/>
    </source>
</evidence>
<proteinExistence type="predicted"/>
<dbReference type="Pfam" id="PF01400">
    <property type="entry name" value="Astacin"/>
    <property type="match status" value="1"/>
</dbReference>
<dbReference type="EMBL" id="BDGG01000001">
    <property type="protein sequence ID" value="GAU88693.1"/>
    <property type="molecule type" value="Genomic_DNA"/>
</dbReference>
<dbReference type="InterPro" id="IPR001506">
    <property type="entry name" value="Peptidase_M12A"/>
</dbReference>
<feature type="signal peptide" evidence="1">
    <location>
        <begin position="1"/>
        <end position="22"/>
    </location>
</feature>
<organism evidence="3 4">
    <name type="scientific">Ramazzottius varieornatus</name>
    <name type="common">Water bear</name>
    <name type="synonym">Tardigrade</name>
    <dbReference type="NCBI Taxonomy" id="947166"/>
    <lineage>
        <taxon>Eukaryota</taxon>
        <taxon>Metazoa</taxon>
        <taxon>Ecdysozoa</taxon>
        <taxon>Tardigrada</taxon>
        <taxon>Eutardigrada</taxon>
        <taxon>Parachela</taxon>
        <taxon>Hypsibioidea</taxon>
        <taxon>Ramazzottiidae</taxon>
        <taxon>Ramazzottius</taxon>
    </lineage>
</organism>
<dbReference type="GO" id="GO:0006508">
    <property type="term" value="P:proteolysis"/>
    <property type="evidence" value="ECO:0007669"/>
    <property type="project" value="InterPro"/>
</dbReference>
<protein>
    <recommendedName>
        <fullName evidence="2">Peptidase M12A domain-containing protein</fullName>
    </recommendedName>
</protein>
<sequence length="231" mass="26050">MTGRTSLTVFCSLIALLHSCRARGGRNHLRTYNVDPTFSRWPDRTNILFYLDSAYSFTEQSYIRTAIATFQTQMKGCLTFVETTASDPRFKVHVTPYLSGVLQTFCFSYPGQSNNAVNTGATEQLLIVTRGQYGCLDGSLRSIMKLFAILVGKRNEHQRGDRETYITVFDSNIIVPVSHLHFVAILAVRNHFLLRTPIGCITRVRLGGYFVHTTTAQLRIISPPTTPHREP</sequence>
<name>A0A1D1UQN6_RAMVA</name>
<feature type="domain" description="Peptidase M12A" evidence="2">
    <location>
        <begin position="40"/>
        <end position="174"/>
    </location>
</feature>
<accession>A0A1D1UQN6</accession>
<evidence type="ECO:0000259" key="2">
    <source>
        <dbReference type="Pfam" id="PF01400"/>
    </source>
</evidence>
<feature type="chain" id="PRO_5008897498" description="Peptidase M12A domain-containing protein" evidence="1">
    <location>
        <begin position="23"/>
        <end position="231"/>
    </location>
</feature>
<evidence type="ECO:0000313" key="4">
    <source>
        <dbReference type="Proteomes" id="UP000186922"/>
    </source>
</evidence>
<comment type="caution">
    <text evidence="3">The sequence shown here is derived from an EMBL/GenBank/DDBJ whole genome shotgun (WGS) entry which is preliminary data.</text>
</comment>
<dbReference type="InterPro" id="IPR024079">
    <property type="entry name" value="MetalloPept_cat_dom_sf"/>
</dbReference>
<evidence type="ECO:0000256" key="1">
    <source>
        <dbReference type="SAM" id="SignalP"/>
    </source>
</evidence>
<dbReference type="SUPFAM" id="SSF55486">
    <property type="entry name" value="Metalloproteases ('zincins'), catalytic domain"/>
    <property type="match status" value="1"/>
</dbReference>
<gene>
    <name evidence="3" type="primary">RvY_01338-1</name>
    <name evidence="3" type="synonym">RvY_01338.1</name>
    <name evidence="3" type="ORF">RvY_01338</name>
</gene>
<dbReference type="Gene3D" id="3.40.390.10">
    <property type="entry name" value="Collagenase (Catalytic Domain)"/>
    <property type="match status" value="1"/>
</dbReference>
<dbReference type="GO" id="GO:0004222">
    <property type="term" value="F:metalloendopeptidase activity"/>
    <property type="evidence" value="ECO:0007669"/>
    <property type="project" value="InterPro"/>
</dbReference>
<reference evidence="3 4" key="1">
    <citation type="journal article" date="2016" name="Nat. Commun.">
        <title>Extremotolerant tardigrade genome and improved radiotolerance of human cultured cells by tardigrade-unique protein.</title>
        <authorList>
            <person name="Hashimoto T."/>
            <person name="Horikawa D.D."/>
            <person name="Saito Y."/>
            <person name="Kuwahara H."/>
            <person name="Kozuka-Hata H."/>
            <person name="Shin-I T."/>
            <person name="Minakuchi Y."/>
            <person name="Ohishi K."/>
            <person name="Motoyama A."/>
            <person name="Aizu T."/>
            <person name="Enomoto A."/>
            <person name="Kondo K."/>
            <person name="Tanaka S."/>
            <person name="Hara Y."/>
            <person name="Koshikawa S."/>
            <person name="Sagara H."/>
            <person name="Miura T."/>
            <person name="Yokobori S."/>
            <person name="Miyagawa K."/>
            <person name="Suzuki Y."/>
            <person name="Kubo T."/>
            <person name="Oyama M."/>
            <person name="Kohara Y."/>
            <person name="Fujiyama A."/>
            <person name="Arakawa K."/>
            <person name="Katayama T."/>
            <person name="Toyoda A."/>
            <person name="Kunieda T."/>
        </authorList>
    </citation>
    <scope>NUCLEOTIDE SEQUENCE [LARGE SCALE GENOMIC DNA]</scope>
    <source>
        <strain evidence="3 4">YOKOZUNA-1</strain>
    </source>
</reference>
<dbReference type="OrthoDB" id="291007at2759"/>
<keyword evidence="4" id="KW-1185">Reference proteome</keyword>